<evidence type="ECO:0000259" key="1">
    <source>
        <dbReference type="SMART" id="SM00062"/>
    </source>
</evidence>
<dbReference type="InterPro" id="IPR001638">
    <property type="entry name" value="Solute-binding_3/MltF_N"/>
</dbReference>
<dbReference type="Pfam" id="PF00497">
    <property type="entry name" value="SBP_bac_3"/>
    <property type="match status" value="1"/>
</dbReference>
<feature type="domain" description="Solute-binding protein family 3/N-terminal" evidence="1">
    <location>
        <begin position="276"/>
        <end position="499"/>
    </location>
</feature>
<evidence type="ECO:0000313" key="2">
    <source>
        <dbReference type="EMBL" id="AXR07991.1"/>
    </source>
</evidence>
<reference evidence="2 3" key="1">
    <citation type="submission" date="2018-08" db="EMBL/GenBank/DDBJ databases">
        <title>Salinimonas sediminis sp. nov., a piezophilic bacterium isolated from a deep-sea sediment sample from the New Britain Trench.</title>
        <authorList>
            <person name="Cao J."/>
        </authorList>
    </citation>
    <scope>NUCLEOTIDE SEQUENCE [LARGE SCALE GENOMIC DNA]</scope>
    <source>
        <strain evidence="2 3">N102</strain>
    </source>
</reference>
<dbReference type="SUPFAM" id="SSF53850">
    <property type="entry name" value="Periplasmic binding protein-like II"/>
    <property type="match status" value="2"/>
</dbReference>
<gene>
    <name evidence="2" type="ORF">D0Y50_17500</name>
</gene>
<evidence type="ECO:0000313" key="3">
    <source>
        <dbReference type="Proteomes" id="UP000262073"/>
    </source>
</evidence>
<dbReference type="Proteomes" id="UP000262073">
    <property type="component" value="Chromosome"/>
</dbReference>
<proteinExistence type="predicted"/>
<accession>A0A346NR34</accession>
<protein>
    <recommendedName>
        <fullName evidence="1">Solute-binding protein family 3/N-terminal domain-containing protein</fullName>
    </recommendedName>
</protein>
<name>A0A346NR34_9ALTE</name>
<dbReference type="OrthoDB" id="8587856at2"/>
<dbReference type="Gene3D" id="3.40.190.10">
    <property type="entry name" value="Periplasmic binding protein-like II"/>
    <property type="match status" value="4"/>
</dbReference>
<dbReference type="PANTHER" id="PTHR38834:SF3">
    <property type="entry name" value="SOLUTE-BINDING PROTEIN FAMILY 3_N-TERMINAL DOMAIN-CONTAINING PROTEIN"/>
    <property type="match status" value="1"/>
</dbReference>
<dbReference type="KEGG" id="salm:D0Y50_17500"/>
<sequence>MSKLWWALLLLIGMGVHARSVGTERITVLTSPTPVLSEYDPVDNSHGLSVDLAIGIIRQAQQDYIIRSQPFARTVRDTQEKPFSVSGIIARTPERENDFYWITPVVENQVVLYARIDSPLVNADVNLPDSLDTVAVMRNDFRSAQARSLNAKTIVSLNSWEQAVGAVIKGRIQTVLFSPAGLATLCQKQSYDCNQLAPVAHLPGYYLYLAMARIPANEALAGKLKKAATEFKKSARYQQIMYKARDTLAKSGITATVTPQLLSLVTSNDTAPPSAALWVLADNLPYFVEPDGNGNLTGYSAYLVRDILDKAGISAPVLLTPWPRIIREINTKPNVMTLSLARTPAREHKFYWITPVTRSRHGLFGRSTDNTVPYDSLALVPKDRPVAVRELDYRADQLTELGFTVLPFASWDEAIYAVLEGQAQWVYTSDARINVLCKQDKNLCNKLSEVAPKQITTTYIAVSRHRTDPTLIDTLRLAANEVKQSAQYAQWATDWSNKMIQVQHVPVHLDQGVVNLWPSKDHQ</sequence>
<dbReference type="RefSeq" id="WP_117318216.1">
    <property type="nucleotide sequence ID" value="NZ_CP031769.1"/>
</dbReference>
<organism evidence="2 3">
    <name type="scientific">Salinimonas sediminis</name>
    <dbReference type="NCBI Taxonomy" id="2303538"/>
    <lineage>
        <taxon>Bacteria</taxon>
        <taxon>Pseudomonadati</taxon>
        <taxon>Pseudomonadota</taxon>
        <taxon>Gammaproteobacteria</taxon>
        <taxon>Alteromonadales</taxon>
        <taxon>Alteromonadaceae</taxon>
        <taxon>Alteromonas/Salinimonas group</taxon>
        <taxon>Salinimonas</taxon>
    </lineage>
</organism>
<dbReference type="SMART" id="SM00062">
    <property type="entry name" value="PBPb"/>
    <property type="match status" value="1"/>
</dbReference>
<keyword evidence="3" id="KW-1185">Reference proteome</keyword>
<dbReference type="PANTHER" id="PTHR38834">
    <property type="entry name" value="PERIPLASMIC SUBSTRATE BINDING PROTEIN FAMILY 3"/>
    <property type="match status" value="1"/>
</dbReference>
<dbReference type="AlphaFoldDB" id="A0A346NR34"/>
<dbReference type="EMBL" id="CP031769">
    <property type="protein sequence ID" value="AXR07991.1"/>
    <property type="molecule type" value="Genomic_DNA"/>
</dbReference>